<evidence type="ECO:0000313" key="1">
    <source>
        <dbReference type="EMBL" id="UYV75810.1"/>
    </source>
</evidence>
<accession>A0ABY6L8N2</accession>
<organism evidence="1 2">
    <name type="scientific">Cordylochernes scorpioides</name>
    <dbReference type="NCBI Taxonomy" id="51811"/>
    <lineage>
        <taxon>Eukaryota</taxon>
        <taxon>Metazoa</taxon>
        <taxon>Ecdysozoa</taxon>
        <taxon>Arthropoda</taxon>
        <taxon>Chelicerata</taxon>
        <taxon>Arachnida</taxon>
        <taxon>Pseudoscorpiones</taxon>
        <taxon>Cheliferoidea</taxon>
        <taxon>Chernetidae</taxon>
        <taxon>Cordylochernes</taxon>
    </lineage>
</organism>
<evidence type="ECO:0008006" key="3">
    <source>
        <dbReference type="Google" id="ProtNLM"/>
    </source>
</evidence>
<reference evidence="1 2" key="1">
    <citation type="submission" date="2022-01" db="EMBL/GenBank/DDBJ databases">
        <title>A chromosomal length assembly of Cordylochernes scorpioides.</title>
        <authorList>
            <person name="Zeh D."/>
            <person name="Zeh J."/>
        </authorList>
    </citation>
    <scope>NUCLEOTIDE SEQUENCE [LARGE SCALE GENOMIC DNA]</scope>
    <source>
        <strain evidence="1">IN4F17</strain>
        <tissue evidence="1">Whole Body</tissue>
    </source>
</reference>
<proteinExistence type="predicted"/>
<gene>
    <name evidence="1" type="ORF">LAZ67_13001423</name>
</gene>
<dbReference type="EMBL" id="CP092875">
    <property type="protein sequence ID" value="UYV75810.1"/>
    <property type="molecule type" value="Genomic_DNA"/>
</dbReference>
<keyword evidence="2" id="KW-1185">Reference proteome</keyword>
<evidence type="ECO:0000313" key="2">
    <source>
        <dbReference type="Proteomes" id="UP001235939"/>
    </source>
</evidence>
<dbReference type="PANTHER" id="PTHR33244:SF3">
    <property type="entry name" value="PEPTIDASE A2 DOMAIN-CONTAINING PROTEIN"/>
    <property type="match status" value="1"/>
</dbReference>
<dbReference type="PANTHER" id="PTHR33244">
    <property type="entry name" value="INTEGRASE CATALYTIC DOMAIN-CONTAINING PROTEIN-RELATED"/>
    <property type="match status" value="1"/>
</dbReference>
<sequence>MAEAGVKIAKLILKKKQDPSLGLLEYRSTPLENGYSSAELLMGRKLRTTLPIAPENLNPRLVDSQTLKRKEGRRRKDMKSRYDRRCGATDMEELSVGDTVWITDMRIWGIVKQKASTPRSYMVDTPVGTGEELVENENTPVVDYPSNDSEGGQIRTRTQEIMGKSRTAYNLDREIKYPRQEASSVHLVGSARHTLLRTSATKQNKLTAHRYQQLTQLRQEIAVKRPEWV</sequence>
<dbReference type="Proteomes" id="UP001235939">
    <property type="component" value="Chromosome 13"/>
</dbReference>
<protein>
    <recommendedName>
        <fullName evidence="3">Neurotrophin-3</fullName>
    </recommendedName>
</protein>
<name>A0ABY6L8N2_9ARAC</name>